<dbReference type="Gene3D" id="3.30.300.250">
    <property type="match status" value="1"/>
</dbReference>
<name>A0A5R9Q327_9GAMM</name>
<evidence type="ECO:0000313" key="1">
    <source>
        <dbReference type="EMBL" id="TLX46787.1"/>
    </source>
</evidence>
<dbReference type="EMBL" id="PPSW01000017">
    <property type="protein sequence ID" value="TLX46787.1"/>
    <property type="molecule type" value="Genomic_DNA"/>
</dbReference>
<accession>A0A5R9Q327</accession>
<dbReference type="RefSeq" id="WP_138481859.1">
    <property type="nucleotide sequence ID" value="NZ_PPSW01000017.1"/>
</dbReference>
<dbReference type="AlphaFoldDB" id="A0A5R9Q327"/>
<gene>
    <name evidence="1" type="ORF">C1E24_12340</name>
</gene>
<evidence type="ECO:0000313" key="2">
    <source>
        <dbReference type="Proteomes" id="UP000309186"/>
    </source>
</evidence>
<dbReference type="Proteomes" id="UP000309186">
    <property type="component" value="Unassembled WGS sequence"/>
</dbReference>
<comment type="caution">
    <text evidence="1">The sequence shown here is derived from an EMBL/GenBank/DDBJ whole genome shotgun (WGS) entry which is preliminary data.</text>
</comment>
<reference evidence="1 2" key="1">
    <citation type="submission" date="2018-01" db="EMBL/GenBank/DDBJ databases">
        <title>Co-occurrence of chitin degradation, pigmentation and bioactivity in marine Pseudoalteromonas.</title>
        <authorList>
            <person name="Paulsen S."/>
            <person name="Gram L."/>
            <person name="Machado H."/>
        </authorList>
    </citation>
    <scope>NUCLEOTIDE SEQUENCE [LARGE SCALE GENOMIC DNA]</scope>
    <source>
        <strain evidence="1 2">S3663</strain>
    </source>
</reference>
<dbReference type="OrthoDB" id="9809784at2"/>
<sequence length="134" mass="15125">MDLFKPALLTTLLFSANGFAIQTVDQRSLSVELTKTAAMLNKNGPVMLDEETRLDSVATFKNYIIYNNTMVNYSVEQLDPNQFTTLLQDIVIKPLCSNKDLKAFKDYGVTMVYRYVDKSGNFISELSKDMSTCP</sequence>
<organism evidence="1 2">
    <name type="scientific">Pseudoalteromonas phenolica</name>
    <dbReference type="NCBI Taxonomy" id="161398"/>
    <lineage>
        <taxon>Bacteria</taxon>
        <taxon>Pseudomonadati</taxon>
        <taxon>Pseudomonadota</taxon>
        <taxon>Gammaproteobacteria</taxon>
        <taxon>Alteromonadales</taxon>
        <taxon>Pseudoalteromonadaceae</taxon>
        <taxon>Pseudoalteromonas</taxon>
    </lineage>
</organism>
<proteinExistence type="predicted"/>
<protein>
    <submittedName>
        <fullName evidence="1">Uncharacterized protein</fullName>
    </submittedName>
</protein>